<reference evidence="1" key="1">
    <citation type="submission" date="2020-08" db="EMBL/GenBank/DDBJ databases">
        <authorList>
            <person name="Hu Y."/>
            <person name="Nguyen S.V."/>
            <person name="Li F."/>
            <person name="Fanning S."/>
        </authorList>
    </citation>
    <scope>NUCLEOTIDE SEQUENCE</scope>
    <source>
        <strain evidence="1">SYSU D8009</strain>
    </source>
</reference>
<dbReference type="Proteomes" id="UP000600101">
    <property type="component" value="Unassembled WGS sequence"/>
</dbReference>
<evidence type="ECO:0000313" key="2">
    <source>
        <dbReference type="Proteomes" id="UP000600101"/>
    </source>
</evidence>
<dbReference type="InterPro" id="IPR020378">
    <property type="entry name" value="DUF4186"/>
</dbReference>
<organism evidence="1 2">
    <name type="scientific">Siccirubricoccus deserti</name>
    <dbReference type="NCBI Taxonomy" id="2013562"/>
    <lineage>
        <taxon>Bacteria</taxon>
        <taxon>Pseudomonadati</taxon>
        <taxon>Pseudomonadota</taxon>
        <taxon>Alphaproteobacteria</taxon>
        <taxon>Acetobacterales</taxon>
        <taxon>Roseomonadaceae</taxon>
        <taxon>Siccirubricoccus</taxon>
    </lineage>
</organism>
<accession>A0A9X0R520</accession>
<dbReference type="AlphaFoldDB" id="A0A9X0R520"/>
<evidence type="ECO:0000313" key="1">
    <source>
        <dbReference type="EMBL" id="MBC4019050.1"/>
    </source>
</evidence>
<dbReference type="EMBL" id="JACOMF010000111">
    <property type="protein sequence ID" value="MBC4019050.1"/>
    <property type="molecule type" value="Genomic_DNA"/>
</dbReference>
<comment type="caution">
    <text evidence="1">The sequence shown here is derived from an EMBL/GenBank/DDBJ whole genome shotgun (WGS) entry which is preliminary data.</text>
</comment>
<proteinExistence type="predicted"/>
<gene>
    <name evidence="1" type="ORF">H7965_27810</name>
</gene>
<keyword evidence="2" id="KW-1185">Reference proteome</keyword>
<dbReference type="Pfam" id="PF13811">
    <property type="entry name" value="DUF4186"/>
    <property type="match status" value="1"/>
</dbReference>
<sequence length="130" mass="14419">MRDLDEVFVRLANSAFRQRFSLTTHDREYIEGKGKATILAHARDFIAQRLAPAHPANDGKQTPFRGHPVFLAQHATATCCRGCLVKWHGIPAGRVLTADQQEHVVSAIERWLDMQAAGDGPGAQQRLPLL</sequence>
<dbReference type="RefSeq" id="WP_186773784.1">
    <property type="nucleotide sequence ID" value="NZ_JACOMF010000111.1"/>
</dbReference>
<protein>
    <submittedName>
        <fullName evidence="1">DUF4186 domain-containing protein</fullName>
    </submittedName>
</protein>
<name>A0A9X0R520_9PROT</name>